<proteinExistence type="predicted"/>
<evidence type="ECO:0000313" key="3">
    <source>
        <dbReference type="Proteomes" id="UP000789405"/>
    </source>
</evidence>
<dbReference type="EMBL" id="CAJVPY010002185">
    <property type="protein sequence ID" value="CAG8551281.1"/>
    <property type="molecule type" value="Genomic_DNA"/>
</dbReference>
<organism evidence="2 3">
    <name type="scientific">Dentiscutata erythropus</name>
    <dbReference type="NCBI Taxonomy" id="1348616"/>
    <lineage>
        <taxon>Eukaryota</taxon>
        <taxon>Fungi</taxon>
        <taxon>Fungi incertae sedis</taxon>
        <taxon>Mucoromycota</taxon>
        <taxon>Glomeromycotina</taxon>
        <taxon>Glomeromycetes</taxon>
        <taxon>Diversisporales</taxon>
        <taxon>Gigasporaceae</taxon>
        <taxon>Dentiscutata</taxon>
    </lineage>
</organism>
<evidence type="ECO:0000256" key="1">
    <source>
        <dbReference type="SAM" id="MobiDB-lite"/>
    </source>
</evidence>
<dbReference type="OrthoDB" id="2472025at2759"/>
<reference evidence="2" key="1">
    <citation type="submission" date="2021-06" db="EMBL/GenBank/DDBJ databases">
        <authorList>
            <person name="Kallberg Y."/>
            <person name="Tangrot J."/>
            <person name="Rosling A."/>
        </authorList>
    </citation>
    <scope>NUCLEOTIDE SEQUENCE</scope>
    <source>
        <strain evidence="2">MA453B</strain>
    </source>
</reference>
<feature type="region of interest" description="Disordered" evidence="1">
    <location>
        <begin position="66"/>
        <end position="97"/>
    </location>
</feature>
<keyword evidence="3" id="KW-1185">Reference proteome</keyword>
<gene>
    <name evidence="2" type="ORF">DERYTH_LOCUS5278</name>
</gene>
<sequence>MSVSTSQNEDFVVEVFEPGDKEDKNNSEGEENEPKKYFAISPEGDFLVELVVKNFEFELQMYNINNSNNADDSTLENNSEQKDDLKPESDPEIGDGQGLSYKKLSSIHTTFKFTDKQLNLIKDEYENIFRWSVAVSDKSTGSSEFRLIAMSCINLKDMRYYEENFNKIHPSEIPNHGFTFELPIKYGGIVKLFSKKDSLDNKKAEEDKQRTDKISQNADGYTLILFTLSGIYKYQIKNKLIKNIQKLRYPRRVYNAMIHNMTFFLDLPENPERNAYDMVCEYMIKKCINQHYFLVDTMSEDIKYIEIYDLNTNQLVNTFQRQNLPGPLNFDMSSLYAISNNGKLLAYVSLLNNGVKIYSIECGLEIAEIITDIPDSELEFVDFFHNDEMLLILSKSKWFVWDIFGSLRDSVKLENLGFIIELPLDFDTKIEQSNSFMVVDNGDELVIYDDMIIDKYLKSLKKDEQNWKTLSSDYFSRQDLDNNNILDLQGKESKLEDYYQILEPWLIKYDRRHPRYSFYLDDKKEKLLLIGNHTIQVWHDQGPGKRYLEFIYVPQSLNYEKKFMEAIYSELKFIKIIDINYCNGKFKLSIQIEDETSENQVENTFQVKIENRNDIMITVKYACYSLKYLFVYKKFELFFSELKLEYRNIVEQTRKIILRFIRMYPNEWKLLDIRYDLMSVLIEAREYKLINDILSSGEPLHIPQYFSWSGGISTICTALSDRTILACFLEYYSNNAVNNIGWMNTIIDIIPELYNKENNEKENVESYTYYAQKLFYKPCFCNKKLDLVSFKFLEISPKSSDLLKVLVPITQLIPQDSELDLQEIDYGKIVNIRMVPLTDFATNKKVSDIGERKSTNFLKNLISPSQYSSLKEEDYSPFIKIIMKEPCVFLSYTF</sequence>
<feature type="region of interest" description="Disordered" evidence="1">
    <location>
        <begin position="1"/>
        <end position="35"/>
    </location>
</feature>
<feature type="compositionally biased region" description="Polar residues" evidence="1">
    <location>
        <begin position="66"/>
        <end position="78"/>
    </location>
</feature>
<feature type="compositionally biased region" description="Basic and acidic residues" evidence="1">
    <location>
        <begin position="18"/>
        <end position="35"/>
    </location>
</feature>
<dbReference type="AlphaFoldDB" id="A0A9N9B0C9"/>
<comment type="caution">
    <text evidence="2">The sequence shown here is derived from an EMBL/GenBank/DDBJ whole genome shotgun (WGS) entry which is preliminary data.</text>
</comment>
<name>A0A9N9B0C9_9GLOM</name>
<dbReference type="Proteomes" id="UP000789405">
    <property type="component" value="Unassembled WGS sequence"/>
</dbReference>
<dbReference type="SUPFAM" id="SSF50993">
    <property type="entry name" value="Peptidase/esterase 'gauge' domain"/>
    <property type="match status" value="1"/>
</dbReference>
<feature type="compositionally biased region" description="Basic and acidic residues" evidence="1">
    <location>
        <begin position="79"/>
        <end position="89"/>
    </location>
</feature>
<evidence type="ECO:0000313" key="2">
    <source>
        <dbReference type="EMBL" id="CAG8551281.1"/>
    </source>
</evidence>
<protein>
    <submittedName>
        <fullName evidence="2">5195_t:CDS:1</fullName>
    </submittedName>
</protein>
<accession>A0A9N9B0C9</accession>